<dbReference type="RefSeq" id="XP_041297169.1">
    <property type="nucleotide sequence ID" value="XM_041429482.1"/>
</dbReference>
<dbReference type="InterPro" id="IPR029069">
    <property type="entry name" value="HotDog_dom_sf"/>
</dbReference>
<dbReference type="SUPFAM" id="SSF54637">
    <property type="entry name" value="Thioesterase/thiol ester dehydrase-isomerase"/>
    <property type="match status" value="1"/>
</dbReference>
<keyword evidence="5" id="KW-1185">Reference proteome</keyword>
<dbReference type="Pfam" id="PF03061">
    <property type="entry name" value="4HBT"/>
    <property type="match status" value="1"/>
</dbReference>
<accession>A0A9P7FGS0</accession>
<dbReference type="NCBIfam" id="TIGR00369">
    <property type="entry name" value="unchar_dom_1"/>
    <property type="match status" value="1"/>
</dbReference>
<dbReference type="CDD" id="cd03443">
    <property type="entry name" value="PaaI_thioesterase"/>
    <property type="match status" value="1"/>
</dbReference>
<evidence type="ECO:0000313" key="5">
    <source>
        <dbReference type="Proteomes" id="UP000823399"/>
    </source>
</evidence>
<dbReference type="PANTHER" id="PTHR21660">
    <property type="entry name" value="THIOESTERASE SUPERFAMILY MEMBER-RELATED"/>
    <property type="match status" value="1"/>
</dbReference>
<dbReference type="InterPro" id="IPR003736">
    <property type="entry name" value="PAAI_dom"/>
</dbReference>
<evidence type="ECO:0000259" key="3">
    <source>
        <dbReference type="Pfam" id="PF03061"/>
    </source>
</evidence>
<evidence type="ECO:0000256" key="2">
    <source>
        <dbReference type="ARBA" id="ARBA00022801"/>
    </source>
</evidence>
<organism evidence="4 5">
    <name type="scientific">Suillus discolor</name>
    <dbReference type="NCBI Taxonomy" id="1912936"/>
    <lineage>
        <taxon>Eukaryota</taxon>
        <taxon>Fungi</taxon>
        <taxon>Dikarya</taxon>
        <taxon>Basidiomycota</taxon>
        <taxon>Agaricomycotina</taxon>
        <taxon>Agaricomycetes</taxon>
        <taxon>Agaricomycetidae</taxon>
        <taxon>Boletales</taxon>
        <taxon>Suillineae</taxon>
        <taxon>Suillaceae</taxon>
        <taxon>Suillus</taxon>
    </lineage>
</organism>
<dbReference type="OrthoDB" id="2831072at2759"/>
<keyword evidence="2" id="KW-0378">Hydrolase</keyword>
<dbReference type="EMBL" id="JABBWM010000007">
    <property type="protein sequence ID" value="KAG2115790.1"/>
    <property type="molecule type" value="Genomic_DNA"/>
</dbReference>
<protein>
    <submittedName>
        <fullName evidence="4">HotDog domain-containing protein</fullName>
    </submittedName>
</protein>
<gene>
    <name evidence="4" type="ORF">F5147DRAFT_381136</name>
</gene>
<feature type="domain" description="Thioesterase" evidence="3">
    <location>
        <begin position="89"/>
        <end position="166"/>
    </location>
</feature>
<proteinExistence type="inferred from homology"/>
<dbReference type="InterPro" id="IPR006683">
    <property type="entry name" value="Thioestr_dom"/>
</dbReference>
<name>A0A9P7FGS0_9AGAM</name>
<dbReference type="Gene3D" id="3.10.129.10">
    <property type="entry name" value="Hotdog Thioesterase"/>
    <property type="match status" value="1"/>
</dbReference>
<dbReference type="GO" id="GO:0047617">
    <property type="term" value="F:fatty acyl-CoA hydrolase activity"/>
    <property type="evidence" value="ECO:0007669"/>
    <property type="project" value="InterPro"/>
</dbReference>
<dbReference type="InterPro" id="IPR039298">
    <property type="entry name" value="ACOT13"/>
</dbReference>
<dbReference type="GeneID" id="64691741"/>
<sequence length="186" mass="20148">MTPENNIDTSQIKGNVPPEVKLALLNSLAQPGHISHSTGKPFRGFKAEFVSRMQLAEASVSSKAEEPDKLEGRTVFEVIVDEDMFNEVGTMHGGCLAMLIEICSPMPIYILMASTGACGTFGVQQSLNIVFHSPAVPGDKLRIVCTTLTLGSRARSGRCEVWNVTRHRLVASAVYINMVPSESSKL</sequence>
<comment type="similarity">
    <text evidence="1">Belongs to the thioesterase PaaI family.</text>
</comment>
<comment type="caution">
    <text evidence="4">The sequence shown here is derived from an EMBL/GenBank/DDBJ whole genome shotgun (WGS) entry which is preliminary data.</text>
</comment>
<dbReference type="AlphaFoldDB" id="A0A9P7FGS0"/>
<dbReference type="Proteomes" id="UP000823399">
    <property type="component" value="Unassembled WGS sequence"/>
</dbReference>
<evidence type="ECO:0000313" key="4">
    <source>
        <dbReference type="EMBL" id="KAG2115790.1"/>
    </source>
</evidence>
<reference evidence="4" key="1">
    <citation type="journal article" date="2020" name="New Phytol.">
        <title>Comparative genomics reveals dynamic genome evolution in host specialist ectomycorrhizal fungi.</title>
        <authorList>
            <person name="Lofgren L.A."/>
            <person name="Nguyen N.H."/>
            <person name="Vilgalys R."/>
            <person name="Ruytinx J."/>
            <person name="Liao H.L."/>
            <person name="Branco S."/>
            <person name="Kuo A."/>
            <person name="LaButti K."/>
            <person name="Lipzen A."/>
            <person name="Andreopoulos W."/>
            <person name="Pangilinan J."/>
            <person name="Riley R."/>
            <person name="Hundley H."/>
            <person name="Na H."/>
            <person name="Barry K."/>
            <person name="Grigoriev I.V."/>
            <person name="Stajich J.E."/>
            <person name="Kennedy P.G."/>
        </authorList>
    </citation>
    <scope>NUCLEOTIDE SEQUENCE</scope>
    <source>
        <strain evidence="4">FC423</strain>
    </source>
</reference>
<dbReference type="PANTHER" id="PTHR21660:SF1">
    <property type="entry name" value="ACYL-COENZYME A THIOESTERASE 13"/>
    <property type="match status" value="1"/>
</dbReference>
<evidence type="ECO:0000256" key="1">
    <source>
        <dbReference type="ARBA" id="ARBA00008324"/>
    </source>
</evidence>